<dbReference type="OrthoDB" id="9808068at2"/>
<dbReference type="RefSeq" id="WP_111418268.1">
    <property type="nucleotide sequence ID" value="NZ_NPEX01000030.1"/>
</dbReference>
<feature type="domain" description="Flagellin C-terminal" evidence="5">
    <location>
        <begin position="679"/>
        <end position="764"/>
    </location>
</feature>
<evidence type="ECO:0000256" key="3">
    <source>
        <dbReference type="RuleBase" id="RU362073"/>
    </source>
</evidence>
<dbReference type="AlphaFoldDB" id="A0A327L1D5"/>
<accession>A0A327L1D5</accession>
<keyword evidence="3" id="KW-0964">Secreted</keyword>
<comment type="subcellular location">
    <subcellularLocation>
        <location evidence="3">Secreted</location>
    </subcellularLocation>
    <subcellularLocation>
        <location evidence="3">Bacterial flagellum</location>
    </subcellularLocation>
</comment>
<sequence>MSSNITLSAGVRQNLLSLQNTADLMATTQNRLATGKKVNSALDNPSNFFTSQSLGDRAGDLNSLLDSIAQGIKTIEAANNGITSLTKLAQSAKSIAQQARSATAPAATYDALNVTGSLPTEIIGSAIAGGANDLQPKAVNLSFTNLAETTSSASGATFANDAAVVTAIPASNAANGTVQIRVAKDGGGFVDFNVAVDDATMTDKASLLSVINGTTESGGATLSSYGVTASYVGNVLTLTANSADVDFKVSAGGSGSTAASLTALGLTAGNYDSTSLIDQVVANGGTVGSSNMILQISGQADKTVTFGHAGGQVSTLTELNSWINSNRGAATASISGTTFSLGLGAATGNSIGFAISDVGVAAALGLDAAQADYNFGTGARGGMGASLSKTFNSDLTLGEIDNTLANGTNIAITVDPNDGTGPQTQTVGLAGTDDLDAVITKLKANATLGANLDISNEAGKLKIVAKTADVDFSIAAGLTTTALNMTAGSYASTSLMDRLIAAGGAIGDTFSVSANGGAAQTITFGKGPTQVSTLAEFTKALTNLSGVSTSVTGTAFTLGIAEGASQTKLTISGSTNTLTALGTSAQTLTGVKHEGTPNSTRESLQKDFNDILTQIDGLSKDASYNGINLLNGDDLKITFNERGTSTLTITGVTYTASNLGLTKQNGTAFQDNTQVDQIIDAVNSALTSLRTQASKFGSNLSTVQVRQDFTKQMVNTLQIGADNLVLADTNEEGANMLALQTRQQLSTTALSLANQANQAVLRLFG</sequence>
<proteinExistence type="inferred from homology"/>
<keyword evidence="7" id="KW-1185">Reference proteome</keyword>
<dbReference type="SUPFAM" id="SSF64518">
    <property type="entry name" value="Phase 1 flagellin"/>
    <property type="match status" value="2"/>
</dbReference>
<protein>
    <recommendedName>
        <fullName evidence="3">Flagellin</fullName>
    </recommendedName>
</protein>
<dbReference type="Gene3D" id="1.20.1330.10">
    <property type="entry name" value="f41 fragment of flagellin, N-terminal domain"/>
    <property type="match status" value="1"/>
</dbReference>
<evidence type="ECO:0000313" key="6">
    <source>
        <dbReference type="EMBL" id="RAI44900.1"/>
    </source>
</evidence>
<dbReference type="GO" id="GO:0005576">
    <property type="term" value="C:extracellular region"/>
    <property type="evidence" value="ECO:0007669"/>
    <property type="project" value="UniProtKB-SubCell"/>
</dbReference>
<dbReference type="GO" id="GO:0009288">
    <property type="term" value="C:bacterial-type flagellum"/>
    <property type="evidence" value="ECO:0007669"/>
    <property type="project" value="UniProtKB-SubCell"/>
</dbReference>
<comment type="caution">
    <text evidence="6">The sequence shown here is derived from an EMBL/GenBank/DDBJ whole genome shotgun (WGS) entry which is preliminary data.</text>
</comment>
<dbReference type="Pfam" id="PF00700">
    <property type="entry name" value="Flagellin_C"/>
    <property type="match status" value="1"/>
</dbReference>
<organism evidence="6 7">
    <name type="scientific">Rhodoplanes roseus</name>
    <dbReference type="NCBI Taxonomy" id="29409"/>
    <lineage>
        <taxon>Bacteria</taxon>
        <taxon>Pseudomonadati</taxon>
        <taxon>Pseudomonadota</taxon>
        <taxon>Alphaproteobacteria</taxon>
        <taxon>Hyphomicrobiales</taxon>
        <taxon>Nitrobacteraceae</taxon>
        <taxon>Rhodoplanes</taxon>
    </lineage>
</organism>
<dbReference type="Pfam" id="PF00669">
    <property type="entry name" value="Flagellin_N"/>
    <property type="match status" value="1"/>
</dbReference>
<keyword evidence="2 3" id="KW-0975">Bacterial flagellum</keyword>
<dbReference type="Proteomes" id="UP000249130">
    <property type="component" value="Unassembled WGS sequence"/>
</dbReference>
<feature type="domain" description="Flagellin N-terminal" evidence="4">
    <location>
        <begin position="14"/>
        <end position="107"/>
    </location>
</feature>
<evidence type="ECO:0000256" key="1">
    <source>
        <dbReference type="ARBA" id="ARBA00005709"/>
    </source>
</evidence>
<gene>
    <name evidence="6" type="ORF">CH341_06715</name>
</gene>
<dbReference type="InterPro" id="IPR046358">
    <property type="entry name" value="Flagellin_C"/>
</dbReference>
<evidence type="ECO:0000256" key="2">
    <source>
        <dbReference type="ARBA" id="ARBA00023143"/>
    </source>
</evidence>
<evidence type="ECO:0000259" key="4">
    <source>
        <dbReference type="Pfam" id="PF00669"/>
    </source>
</evidence>
<evidence type="ECO:0000259" key="5">
    <source>
        <dbReference type="Pfam" id="PF00700"/>
    </source>
</evidence>
<comment type="function">
    <text evidence="3">Flagellin is the subunit protein which polymerizes to form the filaments of bacterial flagella.</text>
</comment>
<name>A0A327L1D5_9BRAD</name>
<reference evidence="6 7" key="1">
    <citation type="submission" date="2017-07" db="EMBL/GenBank/DDBJ databases">
        <title>Draft Genome Sequences of Select Purple Nonsulfur Bacteria.</title>
        <authorList>
            <person name="Lasarre B."/>
            <person name="Mckinlay J.B."/>
        </authorList>
    </citation>
    <scope>NUCLEOTIDE SEQUENCE [LARGE SCALE GENOMIC DNA]</scope>
    <source>
        <strain evidence="6 7">DSM 5909</strain>
    </source>
</reference>
<comment type="similarity">
    <text evidence="1 3">Belongs to the bacterial flagellin family.</text>
</comment>
<dbReference type="InterPro" id="IPR001029">
    <property type="entry name" value="Flagellin_N"/>
</dbReference>
<evidence type="ECO:0000313" key="7">
    <source>
        <dbReference type="Proteomes" id="UP000249130"/>
    </source>
</evidence>
<dbReference type="EMBL" id="NPEX01000030">
    <property type="protein sequence ID" value="RAI44900.1"/>
    <property type="molecule type" value="Genomic_DNA"/>
</dbReference>
<dbReference type="GO" id="GO:0005198">
    <property type="term" value="F:structural molecule activity"/>
    <property type="evidence" value="ECO:0007669"/>
    <property type="project" value="UniProtKB-UniRule"/>
</dbReference>